<name>X0X0C2_9ZZZZ</name>
<accession>X0X0C2</accession>
<gene>
    <name evidence="1" type="ORF">S01H1_61727</name>
</gene>
<dbReference type="PROSITE" id="PS51257">
    <property type="entry name" value="PROKAR_LIPOPROTEIN"/>
    <property type="match status" value="1"/>
</dbReference>
<reference evidence="1" key="1">
    <citation type="journal article" date="2014" name="Front. Microbiol.">
        <title>High frequency of phylogenetically diverse reductive dehalogenase-homologous genes in deep subseafloor sedimentary metagenomes.</title>
        <authorList>
            <person name="Kawai M."/>
            <person name="Futagami T."/>
            <person name="Toyoda A."/>
            <person name="Takaki Y."/>
            <person name="Nishi S."/>
            <person name="Hori S."/>
            <person name="Arai W."/>
            <person name="Tsubouchi T."/>
            <person name="Morono Y."/>
            <person name="Uchiyama I."/>
            <person name="Ito T."/>
            <person name="Fujiyama A."/>
            <person name="Inagaki F."/>
            <person name="Takami H."/>
        </authorList>
    </citation>
    <scope>NUCLEOTIDE SEQUENCE</scope>
    <source>
        <strain evidence="1">Expedition CK06-06</strain>
    </source>
</reference>
<organism evidence="1">
    <name type="scientific">marine sediment metagenome</name>
    <dbReference type="NCBI Taxonomy" id="412755"/>
    <lineage>
        <taxon>unclassified sequences</taxon>
        <taxon>metagenomes</taxon>
        <taxon>ecological metagenomes</taxon>
    </lineage>
</organism>
<evidence type="ECO:0000313" key="1">
    <source>
        <dbReference type="EMBL" id="GAG36430.1"/>
    </source>
</evidence>
<feature type="non-terminal residue" evidence="1">
    <location>
        <position position="68"/>
    </location>
</feature>
<sequence length="68" mass="7511">MIVTAQKPLDEILDFLSPYNSILVAGCDGCTQPPRGLREARTLAQLLELGGKLRSKNFNLRVTTLPKQ</sequence>
<protein>
    <submittedName>
        <fullName evidence="1">Uncharacterized protein</fullName>
    </submittedName>
</protein>
<dbReference type="EMBL" id="BARS01040506">
    <property type="protein sequence ID" value="GAG36430.1"/>
    <property type="molecule type" value="Genomic_DNA"/>
</dbReference>
<comment type="caution">
    <text evidence="1">The sequence shown here is derived from an EMBL/GenBank/DDBJ whole genome shotgun (WGS) entry which is preliminary data.</text>
</comment>
<proteinExistence type="predicted"/>
<dbReference type="AlphaFoldDB" id="X0X0C2"/>